<name>A0A8X6QAW5_NEPPI</name>
<gene>
    <name evidence="1" type="ORF">NPIL_128311</name>
</gene>
<reference evidence="1" key="1">
    <citation type="submission" date="2020-08" db="EMBL/GenBank/DDBJ databases">
        <title>Multicomponent nature underlies the extraordinary mechanical properties of spider dragline silk.</title>
        <authorList>
            <person name="Kono N."/>
            <person name="Nakamura H."/>
            <person name="Mori M."/>
            <person name="Yoshida Y."/>
            <person name="Ohtoshi R."/>
            <person name="Malay A.D."/>
            <person name="Moran D.A.P."/>
            <person name="Tomita M."/>
            <person name="Numata K."/>
            <person name="Arakawa K."/>
        </authorList>
    </citation>
    <scope>NUCLEOTIDE SEQUENCE</scope>
</reference>
<proteinExistence type="predicted"/>
<dbReference type="EMBL" id="BMAW01028832">
    <property type="protein sequence ID" value="GFU09350.1"/>
    <property type="molecule type" value="Genomic_DNA"/>
</dbReference>
<sequence>MIFGTHTCRKYFSATLLTSVQTLSLSDMLTSVPEANVRSLRFGGMFAQCWIQELEIVLSKALDSHEEYV</sequence>
<keyword evidence="2" id="KW-1185">Reference proteome</keyword>
<comment type="caution">
    <text evidence="1">The sequence shown here is derived from an EMBL/GenBank/DDBJ whole genome shotgun (WGS) entry which is preliminary data.</text>
</comment>
<accession>A0A8X6QAW5</accession>
<protein>
    <submittedName>
        <fullName evidence="1">Uncharacterized protein</fullName>
    </submittedName>
</protein>
<organism evidence="1 2">
    <name type="scientific">Nephila pilipes</name>
    <name type="common">Giant wood spider</name>
    <name type="synonym">Nephila maculata</name>
    <dbReference type="NCBI Taxonomy" id="299642"/>
    <lineage>
        <taxon>Eukaryota</taxon>
        <taxon>Metazoa</taxon>
        <taxon>Ecdysozoa</taxon>
        <taxon>Arthropoda</taxon>
        <taxon>Chelicerata</taxon>
        <taxon>Arachnida</taxon>
        <taxon>Araneae</taxon>
        <taxon>Araneomorphae</taxon>
        <taxon>Entelegynae</taxon>
        <taxon>Araneoidea</taxon>
        <taxon>Nephilidae</taxon>
        <taxon>Nephila</taxon>
    </lineage>
</organism>
<evidence type="ECO:0000313" key="1">
    <source>
        <dbReference type="EMBL" id="GFU09350.1"/>
    </source>
</evidence>
<dbReference type="Proteomes" id="UP000887013">
    <property type="component" value="Unassembled WGS sequence"/>
</dbReference>
<evidence type="ECO:0000313" key="2">
    <source>
        <dbReference type="Proteomes" id="UP000887013"/>
    </source>
</evidence>
<dbReference type="AlphaFoldDB" id="A0A8X6QAW5"/>